<dbReference type="EMBL" id="CP048104">
    <property type="protein sequence ID" value="QKG85109.1"/>
    <property type="molecule type" value="Genomic_DNA"/>
</dbReference>
<dbReference type="RefSeq" id="WP_173223449.1">
    <property type="nucleotide sequence ID" value="NZ_CP048104.1"/>
</dbReference>
<protein>
    <submittedName>
        <fullName evidence="1">Nucleotidyltransferase domain-containing protein</fullName>
    </submittedName>
</protein>
<dbReference type="AlphaFoldDB" id="A0A7D3XNT2"/>
<dbReference type="InterPro" id="IPR018775">
    <property type="entry name" value="RlaP"/>
</dbReference>
<gene>
    <name evidence="1" type="ORF">GXN76_11960</name>
</gene>
<evidence type="ECO:0000313" key="2">
    <source>
        <dbReference type="Proteomes" id="UP000503088"/>
    </source>
</evidence>
<proteinExistence type="predicted"/>
<sequence>MTEKKEAQRQRIDKRLDGIEREYGIRILYAVESGSRAWGFASENSDYDVRFIYCRPVQEYFRLTPHRDVVELPMEGDLDISGWDLMKALSLFRKSNPPLLEWLYSPVVYREREEVASQLRKWVPDSFSPRRLVYHYGNMARNHYRQQVEPKERVILKKYLYIMRALLCIRWVEGRKMPPPTSVWETLAGVQLEEKVYRRFLDLIHTKQQEAELGEGPRDTILDSFIRQEIDRLEERAAGLPDPRMNTERLDALIWDVLGIKGE</sequence>
<dbReference type="Pfam" id="PF10127">
    <property type="entry name" value="RlaP"/>
    <property type="match status" value="1"/>
</dbReference>
<evidence type="ECO:0000313" key="1">
    <source>
        <dbReference type="EMBL" id="QKG85109.1"/>
    </source>
</evidence>
<dbReference type="GO" id="GO:0016740">
    <property type="term" value="F:transferase activity"/>
    <property type="evidence" value="ECO:0007669"/>
    <property type="project" value="UniProtKB-KW"/>
</dbReference>
<keyword evidence="2" id="KW-1185">Reference proteome</keyword>
<keyword evidence="1" id="KW-0808">Transferase</keyword>
<dbReference type="Proteomes" id="UP000503088">
    <property type="component" value="Chromosome"/>
</dbReference>
<dbReference type="KEGG" id="kpul:GXN76_11960"/>
<accession>A0A7D3XNT2</accession>
<organism evidence="1 2">
    <name type="scientific">Kroppenstedtia pulmonis</name>
    <dbReference type="NCBI Taxonomy" id="1380685"/>
    <lineage>
        <taxon>Bacteria</taxon>
        <taxon>Bacillati</taxon>
        <taxon>Bacillota</taxon>
        <taxon>Bacilli</taxon>
        <taxon>Bacillales</taxon>
        <taxon>Thermoactinomycetaceae</taxon>
        <taxon>Kroppenstedtia</taxon>
    </lineage>
</organism>
<dbReference type="PANTHER" id="PTHR34817:SF2">
    <property type="entry name" value="NUCLEOTIDYLTRANSFERASE"/>
    <property type="match status" value="1"/>
</dbReference>
<name>A0A7D3XNT2_9BACL</name>
<dbReference type="PANTHER" id="PTHR34817">
    <property type="entry name" value="NUCLEOTIDYLTRANSFERASE"/>
    <property type="match status" value="1"/>
</dbReference>
<reference evidence="1 2" key="1">
    <citation type="submission" date="2020-01" db="EMBL/GenBank/DDBJ databases">
        <authorList>
            <person name="Gulvik C.A."/>
            <person name="Batra D.G."/>
        </authorList>
    </citation>
    <scope>NUCLEOTIDE SEQUENCE [LARGE SCALE GENOMIC DNA]</scope>
    <source>
        <strain evidence="1 2">W9323</strain>
    </source>
</reference>